<feature type="domain" description="Tc1-like transposase DDE" evidence="1">
    <location>
        <begin position="3"/>
        <end position="74"/>
    </location>
</feature>
<accession>A0A2S6ZKS6</accession>
<dbReference type="Proteomes" id="UP000239898">
    <property type="component" value="Unassembled WGS sequence"/>
</dbReference>
<dbReference type="GO" id="GO:0003676">
    <property type="term" value="F:nucleic acid binding"/>
    <property type="evidence" value="ECO:0007669"/>
    <property type="project" value="InterPro"/>
</dbReference>
<dbReference type="InterPro" id="IPR038717">
    <property type="entry name" value="Tc1-like_DDE_dom"/>
</dbReference>
<evidence type="ECO:0000259" key="1">
    <source>
        <dbReference type="Pfam" id="PF13358"/>
    </source>
</evidence>
<dbReference type="InterPro" id="IPR036397">
    <property type="entry name" value="RNaseH_sf"/>
</dbReference>
<evidence type="ECO:0000313" key="2">
    <source>
        <dbReference type="EMBL" id="PPT92796.1"/>
    </source>
</evidence>
<sequence>MLAFLQHLDQQVPKALDLHVALDNDAAHRRPKVRPWLARRPRCHLHFTPTYSSWINQLQRFFSLITQQALRRGSFP</sequence>
<evidence type="ECO:0000313" key="3">
    <source>
        <dbReference type="Proteomes" id="UP000239898"/>
    </source>
</evidence>
<dbReference type="AlphaFoldDB" id="A0A2S6ZKS6"/>
<reference evidence="2 3" key="1">
    <citation type="submission" date="2016-08" db="EMBL/GenBank/DDBJ databases">
        <title>Evolution of the type three secretion system and type three effector repertoires in Xanthomonas.</title>
        <authorList>
            <person name="Merda D."/>
            <person name="Briand M."/>
            <person name="Bosis E."/>
            <person name="Rousseau C."/>
            <person name="Portier P."/>
            <person name="Jacques M.-A."/>
            <person name="Fischer-Le Saux M."/>
        </authorList>
    </citation>
    <scope>NUCLEOTIDE SEQUENCE [LARGE SCALE GENOMIC DNA]</scope>
    <source>
        <strain evidence="2 3">CFBP 4691</strain>
    </source>
</reference>
<dbReference type="OrthoDB" id="5379828at2"/>
<proteinExistence type="predicted"/>
<gene>
    <name evidence="2" type="ORF">XthCFBP4691_02075</name>
</gene>
<dbReference type="Pfam" id="PF13358">
    <property type="entry name" value="DDE_3"/>
    <property type="match status" value="1"/>
</dbReference>
<name>A0A2S6ZKS6_9XANT</name>
<dbReference type="Gene3D" id="3.30.420.10">
    <property type="entry name" value="Ribonuclease H-like superfamily/Ribonuclease H"/>
    <property type="match status" value="1"/>
</dbReference>
<protein>
    <recommendedName>
        <fullName evidence="1">Tc1-like transposase DDE domain-containing protein</fullName>
    </recommendedName>
</protein>
<dbReference type="EMBL" id="MIGX01000005">
    <property type="protein sequence ID" value="PPT92796.1"/>
    <property type="molecule type" value="Genomic_DNA"/>
</dbReference>
<comment type="caution">
    <text evidence="2">The sequence shown here is derived from an EMBL/GenBank/DDBJ whole genome shotgun (WGS) entry which is preliminary data.</text>
</comment>
<keyword evidence="3" id="KW-1185">Reference proteome</keyword>
<dbReference type="RefSeq" id="WP_128418897.1">
    <property type="nucleotide sequence ID" value="NZ_CP049017.1"/>
</dbReference>
<organism evidence="2 3">
    <name type="scientific">Xanthomonas theicola</name>
    <dbReference type="NCBI Taxonomy" id="56464"/>
    <lineage>
        <taxon>Bacteria</taxon>
        <taxon>Pseudomonadati</taxon>
        <taxon>Pseudomonadota</taxon>
        <taxon>Gammaproteobacteria</taxon>
        <taxon>Lysobacterales</taxon>
        <taxon>Lysobacteraceae</taxon>
        <taxon>Xanthomonas</taxon>
    </lineage>
</organism>